<reference evidence="2 3" key="1">
    <citation type="submission" date="2020-12" db="EMBL/GenBank/DDBJ databases">
        <title>Chryseobacterium endoalhailicus sp. nov., isolated from seed of leguminous plant.</title>
        <authorList>
            <person name="Zhang X."/>
        </authorList>
    </citation>
    <scope>NUCLEOTIDE SEQUENCE [LARGE SCALE GENOMIC DNA]</scope>
    <source>
        <strain evidence="2 3">L7</strain>
    </source>
</reference>
<protein>
    <submittedName>
        <fullName evidence="2">Class I SAM-dependent methyltransferase</fullName>
    </submittedName>
</protein>
<dbReference type="InterPro" id="IPR029063">
    <property type="entry name" value="SAM-dependent_MTases_sf"/>
</dbReference>
<evidence type="ECO:0000313" key="3">
    <source>
        <dbReference type="Proteomes" id="UP000661696"/>
    </source>
</evidence>
<dbReference type="CDD" id="cd02440">
    <property type="entry name" value="AdoMet_MTases"/>
    <property type="match status" value="1"/>
</dbReference>
<dbReference type="Gene3D" id="3.40.50.150">
    <property type="entry name" value="Vaccinia Virus protein VP39"/>
    <property type="match status" value="1"/>
</dbReference>
<dbReference type="RefSeq" id="WP_202091041.1">
    <property type="nucleotide sequence ID" value="NZ_JAELVM010000002.1"/>
</dbReference>
<feature type="domain" description="Methyltransferase type 11" evidence="1">
    <location>
        <begin position="80"/>
        <end position="192"/>
    </location>
</feature>
<keyword evidence="2" id="KW-0489">Methyltransferase</keyword>
<accession>A0ABS1QFK9</accession>
<dbReference type="InterPro" id="IPR013216">
    <property type="entry name" value="Methyltransf_11"/>
</dbReference>
<evidence type="ECO:0000259" key="1">
    <source>
        <dbReference type="Pfam" id="PF08241"/>
    </source>
</evidence>
<dbReference type="Pfam" id="PF08241">
    <property type="entry name" value="Methyltransf_11"/>
    <property type="match status" value="1"/>
</dbReference>
<evidence type="ECO:0000313" key="2">
    <source>
        <dbReference type="EMBL" id="MBL1221373.1"/>
    </source>
</evidence>
<organism evidence="2 3">
    <name type="scientific">Chryseobacterium endalhagicum</name>
    <dbReference type="NCBI Taxonomy" id="2797638"/>
    <lineage>
        <taxon>Bacteria</taxon>
        <taxon>Pseudomonadati</taxon>
        <taxon>Bacteroidota</taxon>
        <taxon>Flavobacteriia</taxon>
        <taxon>Flavobacteriales</taxon>
        <taxon>Weeksellaceae</taxon>
        <taxon>Chryseobacterium group</taxon>
        <taxon>Chryseobacterium</taxon>
    </lineage>
</organism>
<keyword evidence="3" id="KW-1185">Reference proteome</keyword>
<keyword evidence="2" id="KW-0808">Transferase</keyword>
<dbReference type="GO" id="GO:0032259">
    <property type="term" value="P:methylation"/>
    <property type="evidence" value="ECO:0007669"/>
    <property type="project" value="UniProtKB-KW"/>
</dbReference>
<dbReference type="Proteomes" id="UP000661696">
    <property type="component" value="Unassembled WGS sequence"/>
</dbReference>
<name>A0ABS1QFK9_9FLAO</name>
<proteinExistence type="predicted"/>
<sequence length="276" mass="31385">MSLLRSYYYKLPPGLRLLGRKIYFFPIDLYDSLTGKRSENAPKKGDIYVGGRGDDFIAHGIRQVNALKKYIGLQNTDHVLDVGCGIGRTAVALTGIIDKGTYDGFDAVEKGISWCNKNIGKKHPNFKFKFTPIYNDLYNTFSQKAEDFTFPYDDARFDKVFLFSVFTHMQIPEIKRYLKEISRVMNSSGQCLATFFLYDETKTEFGTMPFPHQYDGYRLMDDKVTAANIAVSIPLLNQMAAEAGLKVSTVKGGFWRTDVKREGADEFQDIVVFNKI</sequence>
<dbReference type="SUPFAM" id="SSF53335">
    <property type="entry name" value="S-adenosyl-L-methionine-dependent methyltransferases"/>
    <property type="match status" value="1"/>
</dbReference>
<gene>
    <name evidence="2" type="ORF">JET18_11010</name>
</gene>
<dbReference type="GO" id="GO:0008168">
    <property type="term" value="F:methyltransferase activity"/>
    <property type="evidence" value="ECO:0007669"/>
    <property type="project" value="UniProtKB-KW"/>
</dbReference>
<dbReference type="EMBL" id="JAELVM010000002">
    <property type="protein sequence ID" value="MBL1221373.1"/>
    <property type="molecule type" value="Genomic_DNA"/>
</dbReference>
<comment type="caution">
    <text evidence="2">The sequence shown here is derived from an EMBL/GenBank/DDBJ whole genome shotgun (WGS) entry which is preliminary data.</text>
</comment>